<dbReference type="Pfam" id="PF01453">
    <property type="entry name" value="B_lectin"/>
    <property type="match status" value="1"/>
</dbReference>
<dbReference type="SUPFAM" id="SSF51110">
    <property type="entry name" value="alpha-D-mannose-specific plant lectins"/>
    <property type="match status" value="1"/>
</dbReference>
<sequence length="208" mass="24139">MALLTIMLLILLSIFCTDSSLAVLRNITPFQYLSDDTTLVSKEGSFELGFFTPESISKNHYMGIWYKNVLVRTVIWLGTGNNSVVWSRSLAKQAKRPKLDLLDSRNLVVTEEEDTNPKKYLWQSFDYTSDTMMPGMKFEWDLRTSLNRCLSAWKNWDDPCSANFTYGIEFDRRSRTFFEAVIQKESVEFYRTGPWNGLRYSDAPDLKA</sequence>
<gene>
    <name evidence="6" type="ORF">PanWU01x14_205310</name>
</gene>
<dbReference type="Proteomes" id="UP000237105">
    <property type="component" value="Unassembled WGS sequence"/>
</dbReference>
<keyword evidence="1 4" id="KW-0732">Signal</keyword>
<name>A0A2P5BW27_PARAD</name>
<dbReference type="STRING" id="3476.A0A2P5BW27"/>
<feature type="domain" description="Bulb-type lectin" evidence="5">
    <location>
        <begin position="30"/>
        <end position="128"/>
    </location>
</feature>
<keyword evidence="6" id="KW-0430">Lectin</keyword>
<keyword evidence="2" id="KW-1015">Disulfide bond</keyword>
<dbReference type="PANTHER" id="PTHR32444:SF234">
    <property type="entry name" value="RECEPTOR-LIKE SERINE_THREONINE-PROTEIN KINASE"/>
    <property type="match status" value="1"/>
</dbReference>
<evidence type="ECO:0000256" key="3">
    <source>
        <dbReference type="ARBA" id="ARBA00023180"/>
    </source>
</evidence>
<feature type="signal peptide" evidence="4">
    <location>
        <begin position="1"/>
        <end position="22"/>
    </location>
</feature>
<protein>
    <submittedName>
        <fullName evidence="6">Bulb-type lectin domain containing protein</fullName>
    </submittedName>
</protein>
<evidence type="ECO:0000256" key="2">
    <source>
        <dbReference type="ARBA" id="ARBA00023157"/>
    </source>
</evidence>
<dbReference type="SMART" id="SM00108">
    <property type="entry name" value="B_lectin"/>
    <property type="match status" value="1"/>
</dbReference>
<reference evidence="7" key="1">
    <citation type="submission" date="2016-06" db="EMBL/GenBank/DDBJ databases">
        <title>Parallel loss of symbiosis genes in relatives of nitrogen-fixing non-legume Parasponia.</title>
        <authorList>
            <person name="Van Velzen R."/>
            <person name="Holmer R."/>
            <person name="Bu F."/>
            <person name="Rutten L."/>
            <person name="Van Zeijl A."/>
            <person name="Liu W."/>
            <person name="Santuari L."/>
            <person name="Cao Q."/>
            <person name="Sharma T."/>
            <person name="Shen D."/>
            <person name="Roswanjaya Y."/>
            <person name="Wardhani T."/>
            <person name="Kalhor M.S."/>
            <person name="Jansen J."/>
            <person name="Van den Hoogen J."/>
            <person name="Gungor B."/>
            <person name="Hartog M."/>
            <person name="Hontelez J."/>
            <person name="Verver J."/>
            <person name="Yang W.-C."/>
            <person name="Schijlen E."/>
            <person name="Repin R."/>
            <person name="Schilthuizen M."/>
            <person name="Schranz E."/>
            <person name="Heidstra R."/>
            <person name="Miyata K."/>
            <person name="Fedorova E."/>
            <person name="Kohlen W."/>
            <person name="Bisseling T."/>
            <person name="Smit S."/>
            <person name="Geurts R."/>
        </authorList>
    </citation>
    <scope>NUCLEOTIDE SEQUENCE [LARGE SCALE GENOMIC DNA]</scope>
    <source>
        <strain evidence="7">cv. WU1-14</strain>
    </source>
</reference>
<organism evidence="6 7">
    <name type="scientific">Parasponia andersonii</name>
    <name type="common">Sponia andersonii</name>
    <dbReference type="NCBI Taxonomy" id="3476"/>
    <lineage>
        <taxon>Eukaryota</taxon>
        <taxon>Viridiplantae</taxon>
        <taxon>Streptophyta</taxon>
        <taxon>Embryophyta</taxon>
        <taxon>Tracheophyta</taxon>
        <taxon>Spermatophyta</taxon>
        <taxon>Magnoliopsida</taxon>
        <taxon>eudicotyledons</taxon>
        <taxon>Gunneridae</taxon>
        <taxon>Pentapetalae</taxon>
        <taxon>rosids</taxon>
        <taxon>fabids</taxon>
        <taxon>Rosales</taxon>
        <taxon>Cannabaceae</taxon>
        <taxon>Parasponia</taxon>
    </lineage>
</organism>
<dbReference type="Gene3D" id="2.90.10.10">
    <property type="entry name" value="Bulb-type lectin domain"/>
    <property type="match status" value="1"/>
</dbReference>
<keyword evidence="3" id="KW-0325">Glycoprotein</keyword>
<dbReference type="InterPro" id="IPR036426">
    <property type="entry name" value="Bulb-type_lectin_dom_sf"/>
</dbReference>
<evidence type="ECO:0000313" key="7">
    <source>
        <dbReference type="Proteomes" id="UP000237105"/>
    </source>
</evidence>
<evidence type="ECO:0000256" key="4">
    <source>
        <dbReference type="SAM" id="SignalP"/>
    </source>
</evidence>
<feature type="chain" id="PRO_5015120821" evidence="4">
    <location>
        <begin position="23"/>
        <end position="208"/>
    </location>
</feature>
<comment type="caution">
    <text evidence="6">The sequence shown here is derived from an EMBL/GenBank/DDBJ whole genome shotgun (WGS) entry which is preliminary data.</text>
</comment>
<accession>A0A2P5BW27</accession>
<dbReference type="OrthoDB" id="1002049at2759"/>
<evidence type="ECO:0000313" key="6">
    <source>
        <dbReference type="EMBL" id="PON52995.1"/>
    </source>
</evidence>
<keyword evidence="7" id="KW-1185">Reference proteome</keyword>
<dbReference type="AlphaFoldDB" id="A0A2P5BW27"/>
<dbReference type="GO" id="GO:0030246">
    <property type="term" value="F:carbohydrate binding"/>
    <property type="evidence" value="ECO:0007669"/>
    <property type="project" value="UniProtKB-KW"/>
</dbReference>
<dbReference type="InterPro" id="IPR001480">
    <property type="entry name" value="Bulb-type_lectin_dom"/>
</dbReference>
<evidence type="ECO:0000259" key="5">
    <source>
        <dbReference type="SMART" id="SM00108"/>
    </source>
</evidence>
<evidence type="ECO:0000256" key="1">
    <source>
        <dbReference type="ARBA" id="ARBA00022729"/>
    </source>
</evidence>
<dbReference type="EMBL" id="JXTB01000212">
    <property type="protein sequence ID" value="PON52995.1"/>
    <property type="molecule type" value="Genomic_DNA"/>
</dbReference>
<proteinExistence type="predicted"/>
<dbReference type="PANTHER" id="PTHR32444">
    <property type="entry name" value="BULB-TYPE LECTIN DOMAIN-CONTAINING PROTEIN"/>
    <property type="match status" value="1"/>
</dbReference>